<evidence type="ECO:0000313" key="2">
    <source>
        <dbReference type="Proteomes" id="UP000503462"/>
    </source>
</evidence>
<protein>
    <submittedName>
        <fullName evidence="1">Uncharacterized protein</fullName>
    </submittedName>
</protein>
<keyword evidence="2" id="KW-1185">Reference proteome</keyword>
<evidence type="ECO:0000313" key="1">
    <source>
        <dbReference type="EMBL" id="QIX01199.1"/>
    </source>
</evidence>
<dbReference type="AlphaFoldDB" id="A0A6H0Y2W8"/>
<name>A0A6H0Y2W8_9PEZI</name>
<gene>
    <name evidence="1" type="ORF">AMS68_006716</name>
</gene>
<reference evidence="1 2" key="1">
    <citation type="journal article" date="2016" name="Sci. Rep.">
        <title>Peltaster fructicola genome reveals evolution from an invasive phytopathogen to an ectophytic parasite.</title>
        <authorList>
            <person name="Xu C."/>
            <person name="Chen H."/>
            <person name="Gleason M.L."/>
            <person name="Xu J.R."/>
            <person name="Liu H."/>
            <person name="Zhang R."/>
            <person name="Sun G."/>
        </authorList>
    </citation>
    <scope>NUCLEOTIDE SEQUENCE [LARGE SCALE GENOMIC DNA]</scope>
    <source>
        <strain evidence="1 2">LNHT1506</strain>
    </source>
</reference>
<dbReference type="Proteomes" id="UP000503462">
    <property type="component" value="Chromosome 4"/>
</dbReference>
<accession>A0A6H0Y2W8</accession>
<sequence length="255" mass="26307">MLAEYVQTVIHNELVPSSIPPFFDTDYGNTPGSCVCNLPEALTVIYNTGVGQCSSIGNPLSTAYTNCLACLPGQHLAELQSICPNNSLVPVGINSAISQAFKDAQSDPVYKSSNWHNILVANCPSQTPPQGSAGYLNPLSLPDGFPATAPLSNRPDIVTSLAQFNLTQSTIAWTWYSGSGTTTFTFSSYTAAAATGGTSTTAGVVVSTISAQVTTISGQVTTVPATVVSTTKSNAEKSIAPIAAPLGLLLGLAML</sequence>
<proteinExistence type="predicted"/>
<dbReference type="EMBL" id="CP051142">
    <property type="protein sequence ID" value="QIX01199.1"/>
    <property type="molecule type" value="Genomic_DNA"/>
</dbReference>
<organism evidence="1 2">
    <name type="scientific">Peltaster fructicola</name>
    <dbReference type="NCBI Taxonomy" id="286661"/>
    <lineage>
        <taxon>Eukaryota</taxon>
        <taxon>Fungi</taxon>
        <taxon>Dikarya</taxon>
        <taxon>Ascomycota</taxon>
        <taxon>Pezizomycotina</taxon>
        <taxon>Dothideomycetes</taxon>
        <taxon>Dothideomycetes incertae sedis</taxon>
        <taxon>Peltaster</taxon>
    </lineage>
</organism>